<dbReference type="PANTHER" id="PTHR46388">
    <property type="entry name" value="NHL REPEAT-CONTAINING PROTEIN 2"/>
    <property type="match status" value="1"/>
</dbReference>
<keyword evidence="1" id="KW-0677">Repeat</keyword>
<dbReference type="Pfam" id="PF01436">
    <property type="entry name" value="NHL"/>
    <property type="match status" value="1"/>
</dbReference>
<evidence type="ECO:0000313" key="2">
    <source>
        <dbReference type="EMBL" id="KRG59673.1"/>
    </source>
</evidence>
<dbReference type="Gene3D" id="2.120.10.30">
    <property type="entry name" value="TolB, C-terminal domain"/>
    <property type="match status" value="2"/>
</dbReference>
<dbReference type="EMBL" id="LDJH01000006">
    <property type="protein sequence ID" value="KRG59673.1"/>
    <property type="molecule type" value="Genomic_DNA"/>
</dbReference>
<dbReference type="RefSeq" id="WP_057663935.1">
    <property type="nucleotide sequence ID" value="NZ_LDJH01000006.1"/>
</dbReference>
<comment type="caution">
    <text evidence="2">The sequence shown here is derived from an EMBL/GenBank/DDBJ whole genome shotgun (WGS) entry which is preliminary data.</text>
</comment>
<dbReference type="InterPro" id="IPR011042">
    <property type="entry name" value="6-blade_b-propeller_TolB-like"/>
</dbReference>
<dbReference type="Gene3D" id="3.40.30.10">
    <property type="entry name" value="Glutaredoxin"/>
    <property type="match status" value="1"/>
</dbReference>
<dbReference type="Proteomes" id="UP000051254">
    <property type="component" value="Unassembled WGS sequence"/>
</dbReference>
<dbReference type="OrthoDB" id="9811352at2"/>
<dbReference type="InterPro" id="IPR001258">
    <property type="entry name" value="NHL_repeat"/>
</dbReference>
<name>A0A0R0BRU7_9GAMM</name>
<accession>A0A0R0BRU7</accession>
<dbReference type="InterPro" id="IPR036249">
    <property type="entry name" value="Thioredoxin-like_sf"/>
</dbReference>
<reference evidence="2 3" key="1">
    <citation type="submission" date="2015-05" db="EMBL/GenBank/DDBJ databases">
        <title>Genome sequencing and analysis of members of genus Stenotrophomonas.</title>
        <authorList>
            <person name="Patil P.P."/>
            <person name="Midha S."/>
            <person name="Patil P.B."/>
        </authorList>
    </citation>
    <scope>NUCLEOTIDE SEQUENCE [LARGE SCALE GENOMIC DNA]</scope>
    <source>
        <strain evidence="2 3">DSM 17805</strain>
    </source>
</reference>
<protein>
    <submittedName>
        <fullName evidence="2">Nhl repeat protein</fullName>
    </submittedName>
</protein>
<dbReference type="STRING" id="266128.ABB25_03835"/>
<dbReference type="PANTHER" id="PTHR46388:SF2">
    <property type="entry name" value="NHL REPEAT-CONTAINING PROTEIN 2"/>
    <property type="match status" value="1"/>
</dbReference>
<evidence type="ECO:0000256" key="1">
    <source>
        <dbReference type="ARBA" id="ARBA00022737"/>
    </source>
</evidence>
<evidence type="ECO:0000313" key="3">
    <source>
        <dbReference type="Proteomes" id="UP000051254"/>
    </source>
</evidence>
<dbReference type="SUPFAM" id="SSF52833">
    <property type="entry name" value="Thioredoxin-like"/>
    <property type="match status" value="1"/>
</dbReference>
<dbReference type="AlphaFoldDB" id="A0A0R0BRU7"/>
<proteinExistence type="predicted"/>
<organism evidence="2 3">
    <name type="scientific">Stenotrophomonas koreensis</name>
    <dbReference type="NCBI Taxonomy" id="266128"/>
    <lineage>
        <taxon>Bacteria</taxon>
        <taxon>Pseudomonadati</taxon>
        <taxon>Pseudomonadota</taxon>
        <taxon>Gammaproteobacteria</taxon>
        <taxon>Lysobacterales</taxon>
        <taxon>Lysobacteraceae</taxon>
        <taxon>Stenotrophomonas</taxon>
    </lineage>
</organism>
<gene>
    <name evidence="2" type="ORF">ABB25_03835</name>
</gene>
<dbReference type="PATRIC" id="fig|266128.3.peg.2426"/>
<sequence length="472" mass="50595">MDATQLSQDLPESATWLNAPPATLMHFQGRPLVVAFVNAASRWCSQRLQELQQWQARHPGRLQVVVVQVPRFDFERDGQRSLALLAQDGIQAPVLLDTGWEAWRRFAVDSWPTLVMIDSSSREVERLVGLGQPLEPALSSLCQGVKPAPSALDNLQLLAVSTAGHELRHPRGLQVTQDRLYIADTGKHRVLECNHHGRILRQFGMGTADWADGSSDVAAFNRPHGLVLGHGHLYVADTGNHAIRRINVLSGQVDTLIGTGKAGTPREGVLAQAADSQLQQPSALALLDNQLLLAMTGDNQVWSYDLGSRKLACRAGSGALELRDGSGPMAAFAQPVALTTMDGTLYVCDALSSAVRSLQLRGGLVQTVVGQGLWQHGLVDGNRAEALLQFPQSVAADADAHLLWVADAGNGKLRRIKLPGAQVTSVALDRPLYGASAIAVQAGVVWIADSEGCAVLRYDPATGELADIPIGQ</sequence>
<keyword evidence="3" id="KW-1185">Reference proteome</keyword>
<dbReference type="SUPFAM" id="SSF101898">
    <property type="entry name" value="NHL repeat"/>
    <property type="match status" value="1"/>
</dbReference>